<proteinExistence type="predicted"/>
<dbReference type="EMBL" id="JADIKJ010000013">
    <property type="protein sequence ID" value="MFK2901167.1"/>
    <property type="molecule type" value="Genomic_DNA"/>
</dbReference>
<evidence type="ECO:0000313" key="6">
    <source>
        <dbReference type="EMBL" id="MFK2901167.1"/>
    </source>
</evidence>
<evidence type="ECO:0000256" key="5">
    <source>
        <dbReference type="SAM" id="Phobius"/>
    </source>
</evidence>
<evidence type="ECO:0000256" key="2">
    <source>
        <dbReference type="ARBA" id="ARBA00022692"/>
    </source>
</evidence>
<reference evidence="6 7" key="1">
    <citation type="submission" date="2020-10" db="EMBL/GenBank/DDBJ databases">
        <title>Phylogeny of dyella-like bacteria.</title>
        <authorList>
            <person name="Fu J."/>
        </authorList>
    </citation>
    <scope>NUCLEOTIDE SEQUENCE [LARGE SCALE GENOMIC DNA]</scope>
    <source>
        <strain evidence="6 7">JP1</strain>
    </source>
</reference>
<evidence type="ECO:0000256" key="1">
    <source>
        <dbReference type="ARBA" id="ARBA00004127"/>
    </source>
</evidence>
<feature type="transmembrane region" description="Helical" evidence="5">
    <location>
        <begin position="70"/>
        <end position="96"/>
    </location>
</feature>
<dbReference type="RefSeq" id="WP_404547842.1">
    <property type="nucleotide sequence ID" value="NZ_JADIKJ010000013.1"/>
</dbReference>
<keyword evidence="3 5" id="KW-1133">Transmembrane helix</keyword>
<dbReference type="Pfam" id="PF04191">
    <property type="entry name" value="PEMT"/>
    <property type="match status" value="1"/>
</dbReference>
<evidence type="ECO:0000256" key="4">
    <source>
        <dbReference type="ARBA" id="ARBA00023136"/>
    </source>
</evidence>
<dbReference type="PANTHER" id="PTHR43847:SF1">
    <property type="entry name" value="BLL3993 PROTEIN"/>
    <property type="match status" value="1"/>
</dbReference>
<evidence type="ECO:0000313" key="7">
    <source>
        <dbReference type="Proteomes" id="UP001620461"/>
    </source>
</evidence>
<feature type="transmembrane region" description="Helical" evidence="5">
    <location>
        <begin position="125"/>
        <end position="157"/>
    </location>
</feature>
<gene>
    <name evidence="6" type="ORF">ISP15_12530</name>
</gene>
<dbReference type="PANTHER" id="PTHR43847">
    <property type="entry name" value="BLL3993 PROTEIN"/>
    <property type="match status" value="1"/>
</dbReference>
<dbReference type="Gene3D" id="1.20.120.1630">
    <property type="match status" value="1"/>
</dbReference>
<keyword evidence="4 5" id="KW-0472">Membrane</keyword>
<feature type="transmembrane region" description="Helical" evidence="5">
    <location>
        <begin position="38"/>
        <end position="58"/>
    </location>
</feature>
<protein>
    <submittedName>
        <fullName evidence="6">Isoprenylcysteine carboxylmethyltransferase family protein</fullName>
    </submittedName>
</protein>
<dbReference type="Proteomes" id="UP001620461">
    <property type="component" value="Unassembled WGS sequence"/>
</dbReference>
<keyword evidence="7" id="KW-1185">Reference proteome</keyword>
<comment type="subcellular location">
    <subcellularLocation>
        <location evidence="1">Endomembrane system</location>
        <topology evidence="1">Multi-pass membrane protein</topology>
    </subcellularLocation>
</comment>
<accession>A0ABW8JJ76</accession>
<dbReference type="InterPro" id="IPR052527">
    <property type="entry name" value="Metal_cation-efflux_comp"/>
</dbReference>
<dbReference type="InterPro" id="IPR007318">
    <property type="entry name" value="Phopholipid_MeTrfase"/>
</dbReference>
<keyword evidence="2 5" id="KW-0812">Transmembrane</keyword>
<name>A0ABW8JJ76_9GAMM</name>
<sequence length="190" mass="22134">MALDTLFFGLWLLWLLYWGISALGVKRAVRVESRFSRFGKYMLPIIIAVLLLWSGRLFRNSFLDERFVPFALWLVWLGFALTVAGLALTCWARVILGRNWSGVVQLKHDHELIVRGPYSIVRHPIYTGLLLAFAGTALAIGEWRAVIATAIMAISFWRKLRLEERWLCEFFGEQYRNYMRQVKALVPWLL</sequence>
<evidence type="ECO:0000256" key="3">
    <source>
        <dbReference type="ARBA" id="ARBA00022989"/>
    </source>
</evidence>
<comment type="caution">
    <text evidence="6">The sequence shown here is derived from an EMBL/GenBank/DDBJ whole genome shotgun (WGS) entry which is preliminary data.</text>
</comment>
<organism evidence="6 7">
    <name type="scientific">Dyella jejuensis</name>
    <dbReference type="NCBI Taxonomy" id="1432009"/>
    <lineage>
        <taxon>Bacteria</taxon>
        <taxon>Pseudomonadati</taxon>
        <taxon>Pseudomonadota</taxon>
        <taxon>Gammaproteobacteria</taxon>
        <taxon>Lysobacterales</taxon>
        <taxon>Rhodanobacteraceae</taxon>
        <taxon>Dyella</taxon>
    </lineage>
</organism>